<feature type="compositionally biased region" description="Basic and acidic residues" evidence="1">
    <location>
        <begin position="253"/>
        <end position="263"/>
    </location>
</feature>
<accession>A0A9Q3D794</accession>
<gene>
    <name evidence="2" type="ORF">O181_038016</name>
</gene>
<feature type="compositionally biased region" description="Basic residues" evidence="1">
    <location>
        <begin position="91"/>
        <end position="100"/>
    </location>
</feature>
<feature type="region of interest" description="Disordered" evidence="1">
    <location>
        <begin position="76"/>
        <end position="106"/>
    </location>
</feature>
<proteinExistence type="predicted"/>
<feature type="region of interest" description="Disordered" evidence="1">
    <location>
        <begin position="204"/>
        <end position="272"/>
    </location>
</feature>
<evidence type="ECO:0000313" key="2">
    <source>
        <dbReference type="EMBL" id="MBW0498301.1"/>
    </source>
</evidence>
<comment type="caution">
    <text evidence="2">The sequence shown here is derived from an EMBL/GenBank/DDBJ whole genome shotgun (WGS) entry which is preliminary data.</text>
</comment>
<feature type="compositionally biased region" description="Polar residues" evidence="1">
    <location>
        <begin position="204"/>
        <end position="223"/>
    </location>
</feature>
<dbReference type="EMBL" id="AVOT02014669">
    <property type="protein sequence ID" value="MBW0498301.1"/>
    <property type="molecule type" value="Genomic_DNA"/>
</dbReference>
<dbReference type="AlphaFoldDB" id="A0A9Q3D794"/>
<name>A0A9Q3D794_9BASI</name>
<sequence length="360" mass="41254">MTRLYYKLEENYISLEIQSQAITPVTPSEPEGRKGKGKRHRKITVINPVVTSKGKFPKAADNKSVEGTVKVHLRDLGFQRHQPEDREGLSRTRRPGRGHLGHSGGWKDIEGNIPTLPFTFKFNRNLKPEDWKDMDQVLQLHQLFKDLFQWNMDNKRFDLASHWEELGASCQKICLKGIEFRNLMVINKGCNPTRQLRVLEIPSGSQGVDQNSSPVDSHHSGTNRSVVKSHHSSQSQEVSRRRQGYKVKKDHLHPKEQRVRPNDSKAVGFGERSAQEPEVAVNYSRISFPINRSISPTQIKHNVVTPESNLNSDALWLQMSQYAAQTQKQFAELEASHERRKKLISSLDKIVETFKKDILN</sequence>
<evidence type="ECO:0000256" key="1">
    <source>
        <dbReference type="SAM" id="MobiDB-lite"/>
    </source>
</evidence>
<protein>
    <submittedName>
        <fullName evidence="2">Uncharacterized protein</fullName>
    </submittedName>
</protein>
<dbReference type="Proteomes" id="UP000765509">
    <property type="component" value="Unassembled WGS sequence"/>
</dbReference>
<evidence type="ECO:0000313" key="3">
    <source>
        <dbReference type="Proteomes" id="UP000765509"/>
    </source>
</evidence>
<feature type="compositionally biased region" description="Basic residues" evidence="1">
    <location>
        <begin position="241"/>
        <end position="252"/>
    </location>
</feature>
<keyword evidence="3" id="KW-1185">Reference proteome</keyword>
<feature type="compositionally biased region" description="Basic and acidic residues" evidence="1">
    <location>
        <begin position="76"/>
        <end position="90"/>
    </location>
</feature>
<organism evidence="2 3">
    <name type="scientific">Austropuccinia psidii MF-1</name>
    <dbReference type="NCBI Taxonomy" id="1389203"/>
    <lineage>
        <taxon>Eukaryota</taxon>
        <taxon>Fungi</taxon>
        <taxon>Dikarya</taxon>
        <taxon>Basidiomycota</taxon>
        <taxon>Pucciniomycotina</taxon>
        <taxon>Pucciniomycetes</taxon>
        <taxon>Pucciniales</taxon>
        <taxon>Sphaerophragmiaceae</taxon>
        <taxon>Austropuccinia</taxon>
    </lineage>
</organism>
<reference evidence="2" key="1">
    <citation type="submission" date="2021-03" db="EMBL/GenBank/DDBJ databases">
        <title>Draft genome sequence of rust myrtle Austropuccinia psidii MF-1, a brazilian biotype.</title>
        <authorList>
            <person name="Quecine M.C."/>
            <person name="Pachon D.M.R."/>
            <person name="Bonatelli M.L."/>
            <person name="Correr F.H."/>
            <person name="Franceschini L.M."/>
            <person name="Leite T.F."/>
            <person name="Margarido G.R.A."/>
            <person name="Almeida C.A."/>
            <person name="Ferrarezi J.A."/>
            <person name="Labate C.A."/>
        </authorList>
    </citation>
    <scope>NUCLEOTIDE SEQUENCE</scope>
    <source>
        <strain evidence="2">MF-1</strain>
    </source>
</reference>